<protein>
    <submittedName>
        <fullName evidence="2">Uncharacterized protein</fullName>
    </submittedName>
</protein>
<sequence>MAQPKRATKVSSKNTKKQTNAKQAFKKKQHSANKSRNDDLREKLDREASSLLNLQAVSNAHPNQKQQPTASIDTFVNSLTNRLNNL</sequence>
<reference evidence="2 3" key="1">
    <citation type="submission" date="2019-12" db="EMBL/GenBank/DDBJ databases">
        <authorList>
            <person name="Floudas D."/>
            <person name="Bentzer J."/>
            <person name="Ahren D."/>
            <person name="Johansson T."/>
            <person name="Persson P."/>
            <person name="Tunlid A."/>
        </authorList>
    </citation>
    <scope>NUCLEOTIDE SEQUENCE [LARGE SCALE GENOMIC DNA]</scope>
    <source>
        <strain evidence="2 3">CBS 102.39</strain>
    </source>
</reference>
<comment type="caution">
    <text evidence="2">The sequence shown here is derived from an EMBL/GenBank/DDBJ whole genome shotgun (WGS) entry which is preliminary data.</text>
</comment>
<feature type="compositionally biased region" description="Polar residues" evidence="1">
    <location>
        <begin position="9"/>
        <end position="22"/>
    </location>
</feature>
<evidence type="ECO:0000313" key="2">
    <source>
        <dbReference type="EMBL" id="KAF4620614.1"/>
    </source>
</evidence>
<organism evidence="2 3">
    <name type="scientific">Agrocybe pediades</name>
    <dbReference type="NCBI Taxonomy" id="84607"/>
    <lineage>
        <taxon>Eukaryota</taxon>
        <taxon>Fungi</taxon>
        <taxon>Dikarya</taxon>
        <taxon>Basidiomycota</taxon>
        <taxon>Agaricomycotina</taxon>
        <taxon>Agaricomycetes</taxon>
        <taxon>Agaricomycetidae</taxon>
        <taxon>Agaricales</taxon>
        <taxon>Agaricineae</taxon>
        <taxon>Strophariaceae</taxon>
        <taxon>Agrocybe</taxon>
    </lineage>
</organism>
<gene>
    <name evidence="2" type="ORF">D9613_000250</name>
</gene>
<keyword evidence="3" id="KW-1185">Reference proteome</keyword>
<accession>A0A8H4QZN9</accession>
<feature type="region of interest" description="Disordered" evidence="1">
    <location>
        <begin position="1"/>
        <end position="72"/>
    </location>
</feature>
<evidence type="ECO:0000256" key="1">
    <source>
        <dbReference type="SAM" id="MobiDB-lite"/>
    </source>
</evidence>
<dbReference type="Proteomes" id="UP000521872">
    <property type="component" value="Unassembled WGS sequence"/>
</dbReference>
<proteinExistence type="predicted"/>
<dbReference type="EMBL" id="JAACJL010000015">
    <property type="protein sequence ID" value="KAF4620614.1"/>
    <property type="molecule type" value="Genomic_DNA"/>
</dbReference>
<feature type="compositionally biased region" description="Polar residues" evidence="1">
    <location>
        <begin position="50"/>
        <end position="72"/>
    </location>
</feature>
<name>A0A8H4QZN9_9AGAR</name>
<feature type="compositionally biased region" description="Basic and acidic residues" evidence="1">
    <location>
        <begin position="35"/>
        <end position="48"/>
    </location>
</feature>
<feature type="compositionally biased region" description="Basic residues" evidence="1">
    <location>
        <begin position="24"/>
        <end position="33"/>
    </location>
</feature>
<dbReference type="AlphaFoldDB" id="A0A8H4QZN9"/>
<evidence type="ECO:0000313" key="3">
    <source>
        <dbReference type="Proteomes" id="UP000521872"/>
    </source>
</evidence>